<accession>A0ABR9WC57</accession>
<dbReference type="PANTHER" id="PTHR21064:SF6">
    <property type="entry name" value="AMINOGLYCOSIDE PHOSPHOTRANSFERASE DOMAIN-CONTAINING PROTEIN"/>
    <property type="match status" value="1"/>
</dbReference>
<dbReference type="Gene3D" id="3.90.1200.10">
    <property type="match status" value="1"/>
</dbReference>
<dbReference type="InterPro" id="IPR011009">
    <property type="entry name" value="Kinase-like_dom_sf"/>
</dbReference>
<reference evidence="4" key="1">
    <citation type="submission" date="2023-07" db="EMBL/GenBank/DDBJ databases">
        <title>Dyadobacter sp. nov 'subterranea' isolated from contaminted grondwater.</title>
        <authorList>
            <person name="Szabo I."/>
            <person name="Al-Omari J."/>
            <person name="Szerdahelyi S.G."/>
            <person name="Rado J."/>
        </authorList>
    </citation>
    <scope>NUCLEOTIDE SEQUENCE [LARGE SCALE GENOMIC DNA]</scope>
    <source>
        <strain evidence="4">UP-52</strain>
    </source>
</reference>
<dbReference type="PANTHER" id="PTHR21064">
    <property type="entry name" value="AMINOGLYCOSIDE PHOSPHOTRANSFERASE DOMAIN-CONTAINING PROTEIN-RELATED"/>
    <property type="match status" value="1"/>
</dbReference>
<dbReference type="Pfam" id="PF01636">
    <property type="entry name" value="APH"/>
    <property type="match status" value="1"/>
</dbReference>
<keyword evidence="4" id="KW-1185">Reference proteome</keyword>
<evidence type="ECO:0000313" key="3">
    <source>
        <dbReference type="EMBL" id="MBE9463022.1"/>
    </source>
</evidence>
<evidence type="ECO:0000259" key="2">
    <source>
        <dbReference type="Pfam" id="PF01636"/>
    </source>
</evidence>
<comment type="similarity">
    <text evidence="1">Belongs to the pseudomonas-type ThrB family.</text>
</comment>
<comment type="caution">
    <text evidence="3">The sequence shown here is derived from an EMBL/GenBank/DDBJ whole genome shotgun (WGS) entry which is preliminary data.</text>
</comment>
<dbReference type="InterPro" id="IPR002575">
    <property type="entry name" value="Aminoglycoside_PTrfase"/>
</dbReference>
<dbReference type="Gene3D" id="3.30.200.20">
    <property type="entry name" value="Phosphorylase Kinase, domain 1"/>
    <property type="match status" value="1"/>
</dbReference>
<gene>
    <name evidence="3" type="ORF">IEE83_14135</name>
</gene>
<feature type="domain" description="Aminoglycoside phosphotransferase" evidence="2">
    <location>
        <begin position="32"/>
        <end position="266"/>
    </location>
</feature>
<proteinExistence type="inferred from homology"/>
<evidence type="ECO:0000256" key="1">
    <source>
        <dbReference type="ARBA" id="ARBA00038240"/>
    </source>
</evidence>
<protein>
    <submittedName>
        <fullName evidence="3">Phosphotransferase</fullName>
    </submittedName>
</protein>
<dbReference type="Proteomes" id="UP000634134">
    <property type="component" value="Unassembled WGS sequence"/>
</dbReference>
<organism evidence="3 4">
    <name type="scientific">Dyadobacter subterraneus</name>
    <dbReference type="NCBI Taxonomy" id="2773304"/>
    <lineage>
        <taxon>Bacteria</taxon>
        <taxon>Pseudomonadati</taxon>
        <taxon>Bacteroidota</taxon>
        <taxon>Cytophagia</taxon>
        <taxon>Cytophagales</taxon>
        <taxon>Spirosomataceae</taxon>
        <taxon>Dyadobacter</taxon>
    </lineage>
</organism>
<evidence type="ECO:0000313" key="4">
    <source>
        <dbReference type="Proteomes" id="UP000634134"/>
    </source>
</evidence>
<dbReference type="InterPro" id="IPR050249">
    <property type="entry name" value="Pseudomonas-type_ThrB"/>
</dbReference>
<dbReference type="EMBL" id="JACYGY010000001">
    <property type="protein sequence ID" value="MBE9463022.1"/>
    <property type="molecule type" value="Genomic_DNA"/>
</dbReference>
<sequence>MSPFPVSNSTLSTKHLAEFLQNEYQLGTKTDCKLLKTGISHTYLVTADSEKLIFRIYSLDWRTKAEILEEIRLINLLKDNRISVSYPIPSPDGQYIKEFNAPEGTRFGVLFSHARGAKALNYSAEIHFKVGETIGKIHSLTQNYNLDRVTYTPEILLDDSFQYLKSFLNPEQEEMIYMAELKEILKSELHHIDRSQVRFGAVHTDIWFDNMHFYGEDEITIFDFDFCGNGMLCQDLGYYIMQLYNLEKDEAQYNLKLESFLKGYESTATFSEEEKRIIPYISTAIYFFFLGIQCQRYDNWSNVFLNEIYLSRFINLIIKKWCDYNKISVGENVSKLS</sequence>
<dbReference type="SUPFAM" id="SSF56112">
    <property type="entry name" value="Protein kinase-like (PK-like)"/>
    <property type="match status" value="1"/>
</dbReference>
<name>A0ABR9WC57_9BACT</name>
<dbReference type="RefSeq" id="WP_194121183.1">
    <property type="nucleotide sequence ID" value="NZ_JACYGY010000001.1"/>
</dbReference>